<keyword evidence="1" id="KW-0378">Hydrolase</keyword>
<proteinExistence type="predicted"/>
<dbReference type="Pfam" id="PF20434">
    <property type="entry name" value="BD-FAE"/>
    <property type="match status" value="1"/>
</dbReference>
<dbReference type="AlphaFoldDB" id="A0A8J3EB75"/>
<dbReference type="EMBL" id="BMKS01000002">
    <property type="protein sequence ID" value="GGG23297.1"/>
    <property type="molecule type" value="Genomic_DNA"/>
</dbReference>
<evidence type="ECO:0000256" key="1">
    <source>
        <dbReference type="ARBA" id="ARBA00022801"/>
    </source>
</evidence>
<dbReference type="InterPro" id="IPR029058">
    <property type="entry name" value="AB_hydrolase_fold"/>
</dbReference>
<feature type="domain" description="BD-FAE-like" evidence="2">
    <location>
        <begin position="56"/>
        <end position="154"/>
    </location>
</feature>
<organism evidence="3 4">
    <name type="scientific">Caldovatus sediminis</name>
    <dbReference type="NCBI Taxonomy" id="2041189"/>
    <lineage>
        <taxon>Bacteria</taxon>
        <taxon>Pseudomonadati</taxon>
        <taxon>Pseudomonadota</taxon>
        <taxon>Alphaproteobacteria</taxon>
        <taxon>Acetobacterales</taxon>
        <taxon>Roseomonadaceae</taxon>
        <taxon>Caldovatus</taxon>
    </lineage>
</organism>
<dbReference type="InterPro" id="IPR049492">
    <property type="entry name" value="BD-FAE-like_dom"/>
</dbReference>
<keyword evidence="4" id="KW-1185">Reference proteome</keyword>
<protein>
    <submittedName>
        <fullName evidence="3">Esterase</fullName>
    </submittedName>
</protein>
<dbReference type="PANTHER" id="PTHR48081">
    <property type="entry name" value="AB HYDROLASE SUPERFAMILY PROTEIN C4A8.06C"/>
    <property type="match status" value="1"/>
</dbReference>
<dbReference type="RefSeq" id="WP_188898828.1">
    <property type="nucleotide sequence ID" value="NZ_BMKS01000002.1"/>
</dbReference>
<accession>A0A8J3EB75</accession>
<dbReference type="SUPFAM" id="SSF53474">
    <property type="entry name" value="alpha/beta-Hydrolases"/>
    <property type="match status" value="1"/>
</dbReference>
<comment type="caution">
    <text evidence="3">The sequence shown here is derived from an EMBL/GenBank/DDBJ whole genome shotgun (WGS) entry which is preliminary data.</text>
</comment>
<dbReference type="Proteomes" id="UP000597507">
    <property type="component" value="Unassembled WGS sequence"/>
</dbReference>
<name>A0A8J3EB75_9PROT</name>
<evidence type="ECO:0000313" key="4">
    <source>
        <dbReference type="Proteomes" id="UP000597507"/>
    </source>
</evidence>
<sequence length="278" mass="29652">MTPAMDLEAEYNNRARVPEHPAILEGWAREAAAYRAARRDAAELDLAYGPGERERLDLFWPDGAAARDAPIALFLHGGYWQALDRSWASHCARGLNARGVAVAVPSHDLCPAVTVRRIVEQMRAAAAFLHRRHKRRLLAAGHSAGGHLAALLMATDWRALDPALPADLVPVGLPISGVFELEPLLPTTIARALRLDAAEARALSPRWLPAPRGGALHAVVGGAESAEFLRQTRDFAAAWGGSWEALPGANHFTVLAPLSDPESALVARAAAMAAPLAG</sequence>
<reference evidence="3 4" key="1">
    <citation type="journal article" date="2014" name="Int. J. Syst. Evol. Microbiol.">
        <title>Complete genome sequence of Corynebacterium casei LMG S-19264T (=DSM 44701T), isolated from a smear-ripened cheese.</title>
        <authorList>
            <consortium name="US DOE Joint Genome Institute (JGI-PGF)"/>
            <person name="Walter F."/>
            <person name="Albersmeier A."/>
            <person name="Kalinowski J."/>
            <person name="Ruckert C."/>
        </authorList>
    </citation>
    <scope>NUCLEOTIDE SEQUENCE [LARGE SCALE GENOMIC DNA]</scope>
    <source>
        <strain evidence="3 4">CGMCC 1.16330</strain>
    </source>
</reference>
<gene>
    <name evidence="3" type="ORF">GCM10010964_09320</name>
</gene>
<dbReference type="GO" id="GO:0016787">
    <property type="term" value="F:hydrolase activity"/>
    <property type="evidence" value="ECO:0007669"/>
    <property type="project" value="UniProtKB-KW"/>
</dbReference>
<dbReference type="InterPro" id="IPR050300">
    <property type="entry name" value="GDXG_lipolytic_enzyme"/>
</dbReference>
<dbReference type="PANTHER" id="PTHR48081:SF33">
    <property type="entry name" value="KYNURENINE FORMAMIDASE"/>
    <property type="match status" value="1"/>
</dbReference>
<evidence type="ECO:0000259" key="2">
    <source>
        <dbReference type="Pfam" id="PF20434"/>
    </source>
</evidence>
<dbReference type="Gene3D" id="3.40.50.1820">
    <property type="entry name" value="alpha/beta hydrolase"/>
    <property type="match status" value="1"/>
</dbReference>
<evidence type="ECO:0000313" key="3">
    <source>
        <dbReference type="EMBL" id="GGG23297.1"/>
    </source>
</evidence>